<keyword evidence="2" id="KW-1185">Reference proteome</keyword>
<comment type="caution">
    <text evidence="1">The sequence shown here is derived from an EMBL/GenBank/DDBJ whole genome shotgun (WGS) entry which is preliminary data.</text>
</comment>
<sequence length="101" mass="11500">MNETSSLLHPQHPTKPHPFFSMPGALSRSQRKFVTGVILLLCVVILWTLSNFITSDLLGGGYDKPFLITYLNTSAFSLYLLPFLYNRSKRRRRKNSIGVVN</sequence>
<name>A0ACC2VHU4_9TREE</name>
<organism evidence="1 2">
    <name type="scientific">Naganishia friedmannii</name>
    <dbReference type="NCBI Taxonomy" id="89922"/>
    <lineage>
        <taxon>Eukaryota</taxon>
        <taxon>Fungi</taxon>
        <taxon>Dikarya</taxon>
        <taxon>Basidiomycota</taxon>
        <taxon>Agaricomycotina</taxon>
        <taxon>Tremellomycetes</taxon>
        <taxon>Filobasidiales</taxon>
        <taxon>Filobasidiaceae</taxon>
        <taxon>Naganishia</taxon>
    </lineage>
</organism>
<evidence type="ECO:0000313" key="2">
    <source>
        <dbReference type="Proteomes" id="UP001227268"/>
    </source>
</evidence>
<dbReference type="EMBL" id="JASBWT010000015">
    <property type="protein sequence ID" value="KAJ9098132.1"/>
    <property type="molecule type" value="Genomic_DNA"/>
</dbReference>
<accession>A0ACC2VHU4</accession>
<reference evidence="1" key="1">
    <citation type="submission" date="2023-04" db="EMBL/GenBank/DDBJ databases">
        <title>Draft Genome sequencing of Naganishia species isolated from polar environments using Oxford Nanopore Technology.</title>
        <authorList>
            <person name="Leo P."/>
            <person name="Venkateswaran K."/>
        </authorList>
    </citation>
    <scope>NUCLEOTIDE SEQUENCE</scope>
    <source>
        <strain evidence="1">MNA-CCFEE 5423</strain>
    </source>
</reference>
<proteinExistence type="predicted"/>
<protein>
    <submittedName>
        <fullName evidence="1">Uncharacterized protein</fullName>
    </submittedName>
</protein>
<evidence type="ECO:0000313" key="1">
    <source>
        <dbReference type="EMBL" id="KAJ9098132.1"/>
    </source>
</evidence>
<gene>
    <name evidence="1" type="ORF">QFC21_004461</name>
</gene>
<dbReference type="Proteomes" id="UP001227268">
    <property type="component" value="Unassembled WGS sequence"/>
</dbReference>